<keyword evidence="1" id="KW-1133">Transmembrane helix</keyword>
<dbReference type="Proteomes" id="UP001151760">
    <property type="component" value="Unassembled WGS sequence"/>
</dbReference>
<reference evidence="2" key="2">
    <citation type="submission" date="2022-01" db="EMBL/GenBank/DDBJ databases">
        <authorList>
            <person name="Yamashiro T."/>
            <person name="Shiraishi A."/>
            <person name="Satake H."/>
            <person name="Nakayama K."/>
        </authorList>
    </citation>
    <scope>NUCLEOTIDE SEQUENCE</scope>
</reference>
<organism evidence="2 3">
    <name type="scientific">Tanacetum coccineum</name>
    <dbReference type="NCBI Taxonomy" id="301880"/>
    <lineage>
        <taxon>Eukaryota</taxon>
        <taxon>Viridiplantae</taxon>
        <taxon>Streptophyta</taxon>
        <taxon>Embryophyta</taxon>
        <taxon>Tracheophyta</taxon>
        <taxon>Spermatophyta</taxon>
        <taxon>Magnoliopsida</taxon>
        <taxon>eudicotyledons</taxon>
        <taxon>Gunneridae</taxon>
        <taxon>Pentapetalae</taxon>
        <taxon>asterids</taxon>
        <taxon>campanulids</taxon>
        <taxon>Asterales</taxon>
        <taxon>Asteraceae</taxon>
        <taxon>Asteroideae</taxon>
        <taxon>Anthemideae</taxon>
        <taxon>Anthemidinae</taxon>
        <taxon>Tanacetum</taxon>
    </lineage>
</organism>
<dbReference type="Gene3D" id="3.40.50.410">
    <property type="entry name" value="von Willebrand factor, type A domain"/>
    <property type="match status" value="1"/>
</dbReference>
<name>A0ABQ5IC42_9ASTR</name>
<keyword evidence="1" id="KW-0472">Membrane</keyword>
<evidence type="ECO:0000256" key="1">
    <source>
        <dbReference type="SAM" id="Phobius"/>
    </source>
</evidence>
<proteinExistence type="predicted"/>
<dbReference type="SUPFAM" id="SSF53300">
    <property type="entry name" value="vWA-like"/>
    <property type="match status" value="1"/>
</dbReference>
<sequence length="188" mass="20984">MTHSLRKTNLLPSKGKRKNGAEVRSSGVSRFFSLASEGAYVIYSLLEELGMDQWAVASENRALMCTGVALGVAYGLAWFLLAYGDVSLGSLHIRSWSELNDAKYVFDTPTLHVALMTRHTLTFKILYTQGNRLCSQEGERYLEDVLVDKQFLIPVSLEVQGVLLRLRIAIPMVKVDDLQVSKVHFGFA</sequence>
<evidence type="ECO:0000313" key="2">
    <source>
        <dbReference type="EMBL" id="GJT96938.1"/>
    </source>
</evidence>
<comment type="caution">
    <text evidence="2">The sequence shown here is derived from an EMBL/GenBank/DDBJ whole genome shotgun (WGS) entry which is preliminary data.</text>
</comment>
<protein>
    <submittedName>
        <fullName evidence="2">Transport protein Sec23-like protein</fullName>
    </submittedName>
</protein>
<evidence type="ECO:0000313" key="3">
    <source>
        <dbReference type="Proteomes" id="UP001151760"/>
    </source>
</evidence>
<feature type="transmembrane region" description="Helical" evidence="1">
    <location>
        <begin position="61"/>
        <end position="84"/>
    </location>
</feature>
<gene>
    <name evidence="2" type="ORF">Tco_1092456</name>
</gene>
<keyword evidence="1" id="KW-0812">Transmembrane</keyword>
<dbReference type="InterPro" id="IPR036465">
    <property type="entry name" value="vWFA_dom_sf"/>
</dbReference>
<accession>A0ABQ5IC42</accession>
<reference evidence="2" key="1">
    <citation type="journal article" date="2022" name="Int. J. Mol. Sci.">
        <title>Draft Genome of Tanacetum Coccineum: Genomic Comparison of Closely Related Tanacetum-Family Plants.</title>
        <authorList>
            <person name="Yamashiro T."/>
            <person name="Shiraishi A."/>
            <person name="Nakayama K."/>
            <person name="Satake H."/>
        </authorList>
    </citation>
    <scope>NUCLEOTIDE SEQUENCE</scope>
</reference>
<dbReference type="EMBL" id="BQNB010020526">
    <property type="protein sequence ID" value="GJT96938.1"/>
    <property type="molecule type" value="Genomic_DNA"/>
</dbReference>
<keyword evidence="3" id="KW-1185">Reference proteome</keyword>